<dbReference type="Proteomes" id="UP000316225">
    <property type="component" value="Unassembled WGS sequence"/>
</dbReference>
<sequence length="627" mass="71271">MSGIESVAVAKAGLAASSALSARINKILDLLLEKAPAFVSEKFKNGQMIINKGLPTYLEANYAKCETLRTLLRRDAPVLLDDVYVEPKFSIESDEVTSDDLLRRNSLDGCPLLVTGTAGSGKSVFLKWCFRQSIVKGHTYYPVFFELRSMGNDASSNLLDSIYQSISDYAEGFTKAQFNFGLRKGLFYLMIDALDEAPIEVRESIEKDIIEITRKYPKCPLILTSRPSNDLKSWEGFTEAHLLPFDRTGCIDYIRKIDFDESRKSDFLTALTADFFVKHSEFLSNALLAAMMLLTFDEFGEIPERRHIFYQKCFDVLIREHDQSKGRYRRKLVSGLDHSQVETLFQSFCALSYLEGKYNFTSKTLIEYLEDALEFCGLQADIDAVAEDFCNSVSIIQQDGDHYEFVHRSFQEYFYAKFCLSDRSYTLVDKALEVASRIDSKGMLDMIADMNSSYFHTELIMPIVDAILKKTSGTSPTDKPDMVLKLFCDSVGYSPADEVPGLYTFFLSTSAGNVAYKQLNSYVLFYINNNLHKHYQEFKAQIEWPDLLNNDEIREMTSTASHSERRDSGIDVPLSHRNRATLSKMKADILAESIISSLEITSQYMKEDLKKKANSLSNRMRSRGKSR</sequence>
<comment type="caution">
    <text evidence="2">The sequence shown here is derived from an EMBL/GenBank/DDBJ whole genome shotgun (WGS) entry which is preliminary data.</text>
</comment>
<dbReference type="Pfam" id="PF05729">
    <property type="entry name" value="NACHT"/>
    <property type="match status" value="1"/>
</dbReference>
<protein>
    <submittedName>
        <fullName evidence="2">NACHT domain-containing protein</fullName>
    </submittedName>
</protein>
<evidence type="ECO:0000259" key="1">
    <source>
        <dbReference type="Pfam" id="PF05729"/>
    </source>
</evidence>
<gene>
    <name evidence="2" type="ORF">IQ24_02967</name>
</gene>
<dbReference type="PANTHER" id="PTHR46844:SF1">
    <property type="entry name" value="SLR5058 PROTEIN"/>
    <property type="match status" value="1"/>
</dbReference>
<dbReference type="PANTHER" id="PTHR46844">
    <property type="entry name" value="SLR5058 PROTEIN"/>
    <property type="match status" value="1"/>
</dbReference>
<organism evidence="2 3">
    <name type="scientific">Paracoccus sulfuroxidans</name>
    <dbReference type="NCBI Taxonomy" id="384678"/>
    <lineage>
        <taxon>Bacteria</taxon>
        <taxon>Pseudomonadati</taxon>
        <taxon>Pseudomonadota</taxon>
        <taxon>Alphaproteobacteria</taxon>
        <taxon>Rhodobacterales</taxon>
        <taxon>Paracoccaceae</taxon>
        <taxon>Paracoccus</taxon>
    </lineage>
</organism>
<dbReference type="Gene3D" id="3.40.50.300">
    <property type="entry name" value="P-loop containing nucleotide triphosphate hydrolases"/>
    <property type="match status" value="1"/>
</dbReference>
<dbReference type="InterPro" id="IPR027417">
    <property type="entry name" value="P-loop_NTPase"/>
</dbReference>
<evidence type="ECO:0000313" key="2">
    <source>
        <dbReference type="EMBL" id="TWI31515.1"/>
    </source>
</evidence>
<dbReference type="InterPro" id="IPR007111">
    <property type="entry name" value="NACHT_NTPase"/>
</dbReference>
<reference evidence="2 3" key="1">
    <citation type="journal article" date="2015" name="Stand. Genomic Sci.">
        <title>Genomic Encyclopedia of Bacterial and Archaeal Type Strains, Phase III: the genomes of soil and plant-associated and newly described type strains.</title>
        <authorList>
            <person name="Whitman W.B."/>
            <person name="Woyke T."/>
            <person name="Klenk H.P."/>
            <person name="Zhou Y."/>
            <person name="Lilburn T.G."/>
            <person name="Beck B.J."/>
            <person name="De Vos P."/>
            <person name="Vandamme P."/>
            <person name="Eisen J.A."/>
            <person name="Garrity G."/>
            <person name="Hugenholtz P."/>
            <person name="Kyrpides N.C."/>
        </authorList>
    </citation>
    <scope>NUCLEOTIDE SEQUENCE [LARGE SCALE GENOMIC DNA]</scope>
    <source>
        <strain evidence="2 3">CGMCC 1.5364</strain>
    </source>
</reference>
<name>A0A562NH63_9RHOB</name>
<dbReference type="AlphaFoldDB" id="A0A562NH63"/>
<proteinExistence type="predicted"/>
<dbReference type="SUPFAM" id="SSF52540">
    <property type="entry name" value="P-loop containing nucleoside triphosphate hydrolases"/>
    <property type="match status" value="1"/>
</dbReference>
<dbReference type="RefSeq" id="WP_145399056.1">
    <property type="nucleotide sequence ID" value="NZ_VLKU01000009.1"/>
</dbReference>
<keyword evidence="3" id="KW-1185">Reference proteome</keyword>
<evidence type="ECO:0000313" key="3">
    <source>
        <dbReference type="Proteomes" id="UP000316225"/>
    </source>
</evidence>
<dbReference type="OrthoDB" id="2081291at2"/>
<dbReference type="EMBL" id="VLKU01000009">
    <property type="protein sequence ID" value="TWI31515.1"/>
    <property type="molecule type" value="Genomic_DNA"/>
</dbReference>
<accession>A0A562NH63</accession>
<feature type="domain" description="NACHT" evidence="1">
    <location>
        <begin position="112"/>
        <end position="256"/>
    </location>
</feature>